<dbReference type="SUPFAM" id="SSF64005">
    <property type="entry name" value="Undecaprenyl diphosphate synthase"/>
    <property type="match status" value="1"/>
</dbReference>
<dbReference type="UniPathway" id="UPA00378"/>
<reference evidence="13 14" key="2">
    <citation type="submission" date="2018-10" db="EMBL/GenBank/DDBJ databases">
        <authorList>
            <consortium name="Pathogen Informatics"/>
        </authorList>
    </citation>
    <scope>NUCLEOTIDE SEQUENCE [LARGE SCALE GENOMIC DNA]</scope>
</reference>
<dbReference type="WBParaSite" id="EVEC_0000872901-mRNA-1">
    <property type="protein sequence ID" value="EVEC_0000872901-mRNA-1"/>
    <property type="gene ID" value="EVEC_0000872901"/>
</dbReference>
<accession>A0A0N4VDN8</accession>
<dbReference type="GO" id="GO:0005789">
    <property type="term" value="C:endoplasmic reticulum membrane"/>
    <property type="evidence" value="ECO:0007669"/>
    <property type="project" value="UniProtKB-SubCell"/>
</dbReference>
<dbReference type="GO" id="GO:1904423">
    <property type="term" value="C:dehydrodolichyl diphosphate synthase complex"/>
    <property type="evidence" value="ECO:0007669"/>
    <property type="project" value="InterPro"/>
</dbReference>
<dbReference type="GO" id="GO:0045547">
    <property type="term" value="F:ditrans,polycis-polyprenyl diphosphate synthase [(2E,6E)-farnesyl diphosphate specific] activity"/>
    <property type="evidence" value="ECO:0007669"/>
    <property type="project" value="UniProtKB-EC"/>
</dbReference>
<comment type="catalytic activity">
    <reaction evidence="12">
        <text>n isopentenyl diphosphate + (2E,6E)-farnesyl diphosphate = a di-trans,poly-cis-polyprenyl diphosphate + n diphosphate</text>
        <dbReference type="Rhea" id="RHEA:53008"/>
        <dbReference type="Rhea" id="RHEA-COMP:19494"/>
        <dbReference type="ChEBI" id="CHEBI:33019"/>
        <dbReference type="ChEBI" id="CHEBI:128769"/>
        <dbReference type="ChEBI" id="CHEBI:136960"/>
        <dbReference type="ChEBI" id="CHEBI:175763"/>
        <dbReference type="EC" id="2.5.1.87"/>
    </reaction>
</comment>
<keyword evidence="11" id="KW-0472">Membrane</keyword>
<evidence type="ECO:0000256" key="9">
    <source>
        <dbReference type="ARBA" id="ARBA00022842"/>
    </source>
</evidence>
<name>A0A0N4VDN8_ENTVE</name>
<evidence type="ECO:0000313" key="13">
    <source>
        <dbReference type="EMBL" id="VDD93462.1"/>
    </source>
</evidence>
<evidence type="ECO:0000256" key="1">
    <source>
        <dbReference type="ARBA" id="ARBA00001946"/>
    </source>
</evidence>
<evidence type="ECO:0000256" key="10">
    <source>
        <dbReference type="ARBA" id="ARBA00022989"/>
    </source>
</evidence>
<evidence type="ECO:0000256" key="2">
    <source>
        <dbReference type="ARBA" id="ARBA00004586"/>
    </source>
</evidence>
<comment type="pathway">
    <text evidence="3">Protein modification; protein glycosylation.</text>
</comment>
<dbReference type="Gene3D" id="3.40.1180.10">
    <property type="entry name" value="Decaprenyl diphosphate synthase-like"/>
    <property type="match status" value="1"/>
</dbReference>
<keyword evidence="14" id="KW-1185">Reference proteome</keyword>
<evidence type="ECO:0000313" key="15">
    <source>
        <dbReference type="WBParaSite" id="EVEC_0000872901-mRNA-1"/>
    </source>
</evidence>
<dbReference type="AlphaFoldDB" id="A0A0N4VDN8"/>
<comment type="similarity">
    <text evidence="4">Belongs to the UPP synthase family.</text>
</comment>
<keyword evidence="9" id="KW-0460">Magnesium</keyword>
<comment type="cofactor">
    <cofactor evidence="1">
        <name>Mg(2+)</name>
        <dbReference type="ChEBI" id="CHEBI:18420"/>
    </cofactor>
</comment>
<dbReference type="EMBL" id="UXUI01009318">
    <property type="protein sequence ID" value="VDD93462.1"/>
    <property type="molecule type" value="Genomic_DNA"/>
</dbReference>
<keyword evidence="6" id="KW-0808">Transferase</keyword>
<evidence type="ECO:0000313" key="14">
    <source>
        <dbReference type="Proteomes" id="UP000274131"/>
    </source>
</evidence>
<dbReference type="InterPro" id="IPR001441">
    <property type="entry name" value="UPP_synth-like"/>
</dbReference>
<dbReference type="PANTHER" id="PTHR21528:SF0">
    <property type="entry name" value="DEHYDRODOLICHYL DIPHOSPHATE SYNTHASE COMPLEX SUBUNIT NUS1"/>
    <property type="match status" value="1"/>
</dbReference>
<keyword evidence="8" id="KW-0256">Endoplasmic reticulum</keyword>
<dbReference type="InterPro" id="IPR036424">
    <property type="entry name" value="UPP_synth-like_sf"/>
</dbReference>
<protein>
    <recommendedName>
        <fullName evidence="5">ditrans,polycis-polyprenyl diphosphate synthase [(2E,6E)-farnesyldiphosphate specific]</fullName>
        <ecNumber evidence="5">2.5.1.87</ecNumber>
    </recommendedName>
</protein>
<dbReference type="OrthoDB" id="19639at2759"/>
<proteinExistence type="inferred from homology"/>
<dbReference type="Proteomes" id="UP000274131">
    <property type="component" value="Unassembled WGS sequence"/>
</dbReference>
<keyword evidence="7" id="KW-0812">Transmembrane</keyword>
<evidence type="ECO:0000256" key="5">
    <source>
        <dbReference type="ARBA" id="ARBA00012596"/>
    </source>
</evidence>
<evidence type="ECO:0000256" key="12">
    <source>
        <dbReference type="ARBA" id="ARBA00047353"/>
    </source>
</evidence>
<dbReference type="InterPro" id="IPR038887">
    <property type="entry name" value="Nus1/NgBR"/>
</dbReference>
<evidence type="ECO:0000256" key="3">
    <source>
        <dbReference type="ARBA" id="ARBA00004922"/>
    </source>
</evidence>
<organism evidence="15">
    <name type="scientific">Enterobius vermicularis</name>
    <name type="common">Human pinworm</name>
    <dbReference type="NCBI Taxonomy" id="51028"/>
    <lineage>
        <taxon>Eukaryota</taxon>
        <taxon>Metazoa</taxon>
        <taxon>Ecdysozoa</taxon>
        <taxon>Nematoda</taxon>
        <taxon>Chromadorea</taxon>
        <taxon>Rhabditida</taxon>
        <taxon>Spirurina</taxon>
        <taxon>Oxyuridomorpha</taxon>
        <taxon>Oxyuroidea</taxon>
        <taxon>Oxyuridae</taxon>
        <taxon>Enterobius</taxon>
    </lineage>
</organism>
<gene>
    <name evidence="13" type="ORF">EVEC_LOCUS8213</name>
</gene>
<evidence type="ECO:0000256" key="11">
    <source>
        <dbReference type="ARBA" id="ARBA00023136"/>
    </source>
</evidence>
<sequence length="173" mass="19453">MKALAELVVRSASAGIKQLSVYDPWSYVRSNRVVLEKLIAKASTTKHSKSRIEVNINKPLEDIKYYGGVIAVYLLGKESGKQALVRTCRKVCSDYDIDAINIKAISQCLAKDSLTEPDLLLKVGATNSMAGYLPWALRVTEIVPVPHLSKHVSFKQFISFFDSYYKRDRRLGR</sequence>
<evidence type="ECO:0000256" key="4">
    <source>
        <dbReference type="ARBA" id="ARBA00005432"/>
    </source>
</evidence>
<evidence type="ECO:0000256" key="6">
    <source>
        <dbReference type="ARBA" id="ARBA00022679"/>
    </source>
</evidence>
<dbReference type="EC" id="2.5.1.87" evidence="5"/>
<reference evidence="15" key="1">
    <citation type="submission" date="2017-02" db="UniProtKB">
        <authorList>
            <consortium name="WormBaseParasite"/>
        </authorList>
    </citation>
    <scope>IDENTIFICATION</scope>
</reference>
<comment type="subcellular location">
    <subcellularLocation>
        <location evidence="2">Endoplasmic reticulum membrane</location>
    </subcellularLocation>
</comment>
<evidence type="ECO:0000256" key="8">
    <source>
        <dbReference type="ARBA" id="ARBA00022824"/>
    </source>
</evidence>
<dbReference type="STRING" id="51028.A0A0N4VDN8"/>
<evidence type="ECO:0000256" key="7">
    <source>
        <dbReference type="ARBA" id="ARBA00022692"/>
    </source>
</evidence>
<keyword evidence="10" id="KW-1133">Transmembrane helix</keyword>
<dbReference type="PANTHER" id="PTHR21528">
    <property type="entry name" value="DEHYDRODOLICHYL DIPHOSPHATE SYNTHASE COMPLEX SUBUNIT NUS1"/>
    <property type="match status" value="1"/>
</dbReference>
<dbReference type="Pfam" id="PF01255">
    <property type="entry name" value="Prenyltransf"/>
    <property type="match status" value="1"/>
</dbReference>